<dbReference type="Pfam" id="PF00027">
    <property type="entry name" value="cNMP_binding"/>
    <property type="match status" value="1"/>
</dbReference>
<evidence type="ECO:0000313" key="6">
    <source>
        <dbReference type="EMBL" id="MER6168684.1"/>
    </source>
</evidence>
<evidence type="ECO:0000313" key="7">
    <source>
        <dbReference type="Proteomes" id="UP001496720"/>
    </source>
</evidence>
<dbReference type="PANTHER" id="PTHR24567:SF74">
    <property type="entry name" value="HTH-TYPE TRANSCRIPTIONAL REGULATOR ARCR"/>
    <property type="match status" value="1"/>
</dbReference>
<proteinExistence type="predicted"/>
<dbReference type="PROSITE" id="PS50042">
    <property type="entry name" value="CNMP_BINDING_3"/>
    <property type="match status" value="1"/>
</dbReference>
<evidence type="ECO:0000259" key="4">
    <source>
        <dbReference type="PROSITE" id="PS50042"/>
    </source>
</evidence>
<dbReference type="SMART" id="SM00100">
    <property type="entry name" value="cNMP"/>
    <property type="match status" value="1"/>
</dbReference>
<dbReference type="Pfam" id="PF13545">
    <property type="entry name" value="HTH_Crp_2"/>
    <property type="match status" value="1"/>
</dbReference>
<dbReference type="InterPro" id="IPR014710">
    <property type="entry name" value="RmlC-like_jellyroll"/>
</dbReference>
<dbReference type="InterPro" id="IPR050397">
    <property type="entry name" value="Env_Response_Regulators"/>
</dbReference>
<sequence>MPKDATSPLEDEDQLLELERLGTPVTFPAGRVIFTEGHPSHTVLLIKEGHVTVGKVDEDGSEILLATRGPGVVLGDEGVLMSEPRSATVRALTDVSGVDITASDLIEFVNERRLWPEMYRSAVKRRRESDEERVLLARHSVKVRLARWLVNVADEMGEQTGTNWLIDITFSQQDIANRIGASREGVAAALRHFREEGLVSTGRHTLTVHDMHALRATAQLDG</sequence>
<keyword evidence="7" id="KW-1185">Reference proteome</keyword>
<dbReference type="InterPro" id="IPR000595">
    <property type="entry name" value="cNMP-bd_dom"/>
</dbReference>
<dbReference type="SMART" id="SM00419">
    <property type="entry name" value="HTH_CRP"/>
    <property type="match status" value="1"/>
</dbReference>
<feature type="domain" description="Cyclic nucleotide-binding" evidence="4">
    <location>
        <begin position="11"/>
        <end position="95"/>
    </location>
</feature>
<evidence type="ECO:0000256" key="2">
    <source>
        <dbReference type="ARBA" id="ARBA00023125"/>
    </source>
</evidence>
<accession>A0ABV1T3Z9</accession>
<dbReference type="Gene3D" id="2.60.120.10">
    <property type="entry name" value="Jelly Rolls"/>
    <property type="match status" value="1"/>
</dbReference>
<protein>
    <submittedName>
        <fullName evidence="6">Crp/Fnr family transcriptional regulator</fullName>
    </submittedName>
</protein>
<reference evidence="6 7" key="1">
    <citation type="submission" date="2024-06" db="EMBL/GenBank/DDBJ databases">
        <title>The Natural Products Discovery Center: Release of the First 8490 Sequenced Strains for Exploring Actinobacteria Biosynthetic Diversity.</title>
        <authorList>
            <person name="Kalkreuter E."/>
            <person name="Kautsar S.A."/>
            <person name="Yang D."/>
            <person name="Bader C.D."/>
            <person name="Teijaro C.N."/>
            <person name="Fluegel L."/>
            <person name="Davis C.M."/>
            <person name="Simpson J.R."/>
            <person name="Lauterbach L."/>
            <person name="Steele A.D."/>
            <person name="Gui C."/>
            <person name="Meng S."/>
            <person name="Li G."/>
            <person name="Viehrig K."/>
            <person name="Ye F."/>
            <person name="Su P."/>
            <person name="Kiefer A.F."/>
            <person name="Nichols A."/>
            <person name="Cepeda A.J."/>
            <person name="Yan W."/>
            <person name="Fan B."/>
            <person name="Jiang Y."/>
            <person name="Adhikari A."/>
            <person name="Zheng C.-J."/>
            <person name="Schuster L."/>
            <person name="Cowan T.M."/>
            <person name="Smanski M.J."/>
            <person name="Chevrette M.G."/>
            <person name="De Carvalho L.P.S."/>
            <person name="Shen B."/>
        </authorList>
    </citation>
    <scope>NUCLEOTIDE SEQUENCE [LARGE SCALE GENOMIC DNA]</scope>
    <source>
        <strain evidence="6 7">NPDC001615</strain>
    </source>
</reference>
<comment type="caution">
    <text evidence="6">The sequence shown here is derived from an EMBL/GenBank/DDBJ whole genome shotgun (WGS) entry which is preliminary data.</text>
</comment>
<dbReference type="InterPro" id="IPR036390">
    <property type="entry name" value="WH_DNA-bd_sf"/>
</dbReference>
<feature type="domain" description="HTH crp-type" evidence="5">
    <location>
        <begin position="139"/>
        <end position="212"/>
    </location>
</feature>
<dbReference type="SUPFAM" id="SSF51206">
    <property type="entry name" value="cAMP-binding domain-like"/>
    <property type="match status" value="1"/>
</dbReference>
<evidence type="ECO:0000259" key="5">
    <source>
        <dbReference type="PROSITE" id="PS51063"/>
    </source>
</evidence>
<dbReference type="SUPFAM" id="SSF46785">
    <property type="entry name" value="Winged helix' DNA-binding domain"/>
    <property type="match status" value="1"/>
</dbReference>
<organism evidence="6 7">
    <name type="scientific">Streptomyces violaceorubidus</name>
    <dbReference type="NCBI Taxonomy" id="284042"/>
    <lineage>
        <taxon>Bacteria</taxon>
        <taxon>Bacillati</taxon>
        <taxon>Actinomycetota</taxon>
        <taxon>Actinomycetes</taxon>
        <taxon>Kitasatosporales</taxon>
        <taxon>Streptomycetaceae</taxon>
        <taxon>Streptomyces</taxon>
    </lineage>
</organism>
<dbReference type="EMBL" id="JBEOZY010000046">
    <property type="protein sequence ID" value="MER6168684.1"/>
    <property type="molecule type" value="Genomic_DNA"/>
</dbReference>
<name>A0ABV1T3Z9_9ACTN</name>
<evidence type="ECO:0000256" key="3">
    <source>
        <dbReference type="ARBA" id="ARBA00023163"/>
    </source>
</evidence>
<dbReference type="InterPro" id="IPR012318">
    <property type="entry name" value="HTH_CRP"/>
</dbReference>
<gene>
    <name evidence="6" type="ORF">ABT188_29720</name>
</gene>
<dbReference type="PROSITE" id="PS51063">
    <property type="entry name" value="HTH_CRP_2"/>
    <property type="match status" value="1"/>
</dbReference>
<dbReference type="CDD" id="cd00038">
    <property type="entry name" value="CAP_ED"/>
    <property type="match status" value="1"/>
</dbReference>
<dbReference type="Proteomes" id="UP001496720">
    <property type="component" value="Unassembled WGS sequence"/>
</dbReference>
<keyword evidence="3" id="KW-0804">Transcription</keyword>
<evidence type="ECO:0000256" key="1">
    <source>
        <dbReference type="ARBA" id="ARBA00023015"/>
    </source>
</evidence>
<dbReference type="InterPro" id="IPR018490">
    <property type="entry name" value="cNMP-bd_dom_sf"/>
</dbReference>
<keyword evidence="1" id="KW-0805">Transcription regulation</keyword>
<dbReference type="PANTHER" id="PTHR24567">
    <property type="entry name" value="CRP FAMILY TRANSCRIPTIONAL REGULATORY PROTEIN"/>
    <property type="match status" value="1"/>
</dbReference>
<keyword evidence="2" id="KW-0238">DNA-binding</keyword>
<dbReference type="RefSeq" id="WP_352149968.1">
    <property type="nucleotide sequence ID" value="NZ_JBEOZY010000046.1"/>
</dbReference>